<keyword evidence="2" id="KW-1185">Reference proteome</keyword>
<evidence type="ECO:0000313" key="1">
    <source>
        <dbReference type="EMBL" id="PWG66666.1"/>
    </source>
</evidence>
<comment type="caution">
    <text evidence="1">The sequence shown here is derived from an EMBL/GenBank/DDBJ whole genome shotgun (WGS) entry which is preliminary data.</text>
</comment>
<dbReference type="EMBL" id="QFFM01000003">
    <property type="protein sequence ID" value="PWG66666.1"/>
    <property type="molecule type" value="Genomic_DNA"/>
</dbReference>
<dbReference type="Proteomes" id="UP000245876">
    <property type="component" value="Unassembled WGS sequence"/>
</dbReference>
<evidence type="ECO:0000313" key="2">
    <source>
        <dbReference type="Proteomes" id="UP000245876"/>
    </source>
</evidence>
<dbReference type="AlphaFoldDB" id="A0A2U2NBY6"/>
<name>A0A2U2NBY6_9BIFI</name>
<proteinExistence type="predicted"/>
<sequence length="121" mass="13339">MIRTKTVRDAFIQHPPKDMSPDQAAAFFDYWLKTQRNGGGEPVTETPQTAMPIRLIFRDENGEASKTSCASASIGLLSSVINTLTPFADDDPVLQQAIQQATQARSLVFEARKQQTVEEVA</sequence>
<reference evidence="1 2" key="1">
    <citation type="journal article" date="2018" name="Int. J. Syst. Evol. Microbiol.">
        <title>Bifidobacterium callitrichidarum sp. nov. from the faeces of the emperor tamarin (Saguinus imperator).</title>
        <authorList>
            <person name="Modesto M."/>
            <person name="Michelini S."/>
            <person name="Sansosti M.C."/>
            <person name="De Filippo C."/>
            <person name="Cavalieri D."/>
            <person name="Qvirist L."/>
            <person name="Andlid T."/>
            <person name="Spiezio C."/>
            <person name="Sandri C."/>
            <person name="Pascarelli S."/>
            <person name="Sgorbati B."/>
            <person name="Mattarelli P."/>
        </authorList>
    </citation>
    <scope>NUCLEOTIDE SEQUENCE [LARGE SCALE GENOMIC DNA]</scope>
    <source>
        <strain evidence="1 2">TRI 5</strain>
    </source>
</reference>
<organism evidence="1 2">
    <name type="scientific">Bifidobacterium callitrichidarum</name>
    <dbReference type="NCBI Taxonomy" id="2052941"/>
    <lineage>
        <taxon>Bacteria</taxon>
        <taxon>Bacillati</taxon>
        <taxon>Actinomycetota</taxon>
        <taxon>Actinomycetes</taxon>
        <taxon>Bifidobacteriales</taxon>
        <taxon>Bifidobacteriaceae</taxon>
        <taxon>Bifidobacterium</taxon>
    </lineage>
</organism>
<protein>
    <submittedName>
        <fullName evidence="1">Uncharacterized protein</fullName>
    </submittedName>
</protein>
<gene>
    <name evidence="1" type="ORF">DF196_01830</name>
</gene>
<accession>A0A2U2NBY6</accession>